<keyword evidence="5" id="KW-1015">Disulfide bond</keyword>
<dbReference type="AlphaFoldDB" id="A0A3P9D756"/>
<keyword evidence="8" id="KW-1185">Reference proteome</keyword>
<evidence type="ECO:0000256" key="5">
    <source>
        <dbReference type="ARBA" id="ARBA00023157"/>
    </source>
</evidence>
<evidence type="ECO:0000313" key="8">
    <source>
        <dbReference type="Proteomes" id="UP000265160"/>
    </source>
</evidence>
<accession>A0A3P9D756</accession>
<evidence type="ECO:0000313" key="7">
    <source>
        <dbReference type="Ensembl" id="ENSMZEP00005030510.1"/>
    </source>
</evidence>
<feature type="domain" description="EMI" evidence="6">
    <location>
        <begin position="52"/>
        <end position="118"/>
    </location>
</feature>
<keyword evidence="3" id="KW-0272">Extracellular matrix</keyword>
<reference evidence="7" key="2">
    <citation type="submission" date="2025-09" db="UniProtKB">
        <authorList>
            <consortium name="Ensembl"/>
        </authorList>
    </citation>
    <scope>IDENTIFICATION</scope>
</reference>
<reference evidence="7" key="1">
    <citation type="submission" date="2025-08" db="UniProtKB">
        <authorList>
            <consortium name="Ensembl"/>
        </authorList>
    </citation>
    <scope>IDENTIFICATION</scope>
</reference>
<dbReference type="STRING" id="106582.ENSMZEP00005030510"/>
<sequence length="178" mass="20054">MSHREEAPGQTQDTLERLYLSAGGWGEGGLGLFLTDSHHTLIHLPFPFPCFNRNWCAYVVTRTVSCVMEDGVETYIKPDYQRCAWGQCPRVAYRTYRRPRYKVDCHSGPQGTPETGVADTGGGFILNCKKMQKNNGRSKCMLVPIFGPSKGLLIMTSHITSTGFLWKYLVSFFGFWGL</sequence>
<keyword evidence="4" id="KW-0732">Signal</keyword>
<dbReference type="GeneTree" id="ENSGT01030000234633"/>
<evidence type="ECO:0000256" key="2">
    <source>
        <dbReference type="ARBA" id="ARBA00022525"/>
    </source>
</evidence>
<dbReference type="PANTHER" id="PTHR15427:SF1">
    <property type="entry name" value="EMILIN-1"/>
    <property type="match status" value="1"/>
</dbReference>
<dbReference type="Pfam" id="PF07546">
    <property type="entry name" value="EMI"/>
    <property type="match status" value="1"/>
</dbReference>
<comment type="subcellular location">
    <subcellularLocation>
        <location evidence="1">Secreted</location>
        <location evidence="1">Extracellular space</location>
        <location evidence="1">Extracellular matrix</location>
    </subcellularLocation>
</comment>
<dbReference type="PANTHER" id="PTHR15427">
    <property type="entry name" value="EMILIN ELASTIN MICROFIBRIL INTERFACE-LOCATED PROTEIN ELASTIN MICROFIBRIL INTERFACER"/>
    <property type="match status" value="1"/>
</dbReference>
<dbReference type="InterPro" id="IPR011489">
    <property type="entry name" value="EMI_domain"/>
</dbReference>
<dbReference type="PROSITE" id="PS51041">
    <property type="entry name" value="EMI"/>
    <property type="match status" value="1"/>
</dbReference>
<dbReference type="GO" id="GO:0005576">
    <property type="term" value="C:extracellular region"/>
    <property type="evidence" value="ECO:0007669"/>
    <property type="project" value="UniProtKB-SubCell"/>
</dbReference>
<dbReference type="InterPro" id="IPR050392">
    <property type="entry name" value="Collagen/C1q_domain"/>
</dbReference>
<protein>
    <recommendedName>
        <fullName evidence="6">EMI domain-containing protein</fullName>
    </recommendedName>
</protein>
<dbReference type="Proteomes" id="UP000265160">
    <property type="component" value="Unplaced"/>
</dbReference>
<evidence type="ECO:0000259" key="6">
    <source>
        <dbReference type="PROSITE" id="PS51041"/>
    </source>
</evidence>
<evidence type="ECO:0000256" key="3">
    <source>
        <dbReference type="ARBA" id="ARBA00022530"/>
    </source>
</evidence>
<dbReference type="Ensembl" id="ENSMZET00005031471.1">
    <property type="protein sequence ID" value="ENSMZEP00005030510.1"/>
    <property type="gene ID" value="ENSMZEG00005022733.1"/>
</dbReference>
<proteinExistence type="predicted"/>
<organism evidence="7 8">
    <name type="scientific">Maylandia zebra</name>
    <name type="common">zebra mbuna</name>
    <dbReference type="NCBI Taxonomy" id="106582"/>
    <lineage>
        <taxon>Eukaryota</taxon>
        <taxon>Metazoa</taxon>
        <taxon>Chordata</taxon>
        <taxon>Craniata</taxon>
        <taxon>Vertebrata</taxon>
        <taxon>Euteleostomi</taxon>
        <taxon>Actinopterygii</taxon>
        <taxon>Neopterygii</taxon>
        <taxon>Teleostei</taxon>
        <taxon>Neoteleostei</taxon>
        <taxon>Acanthomorphata</taxon>
        <taxon>Ovalentaria</taxon>
        <taxon>Cichlomorphae</taxon>
        <taxon>Cichliformes</taxon>
        <taxon>Cichlidae</taxon>
        <taxon>African cichlids</taxon>
        <taxon>Pseudocrenilabrinae</taxon>
        <taxon>Haplochromini</taxon>
        <taxon>Maylandia</taxon>
        <taxon>Maylandia zebra complex</taxon>
    </lineage>
</organism>
<evidence type="ECO:0000256" key="1">
    <source>
        <dbReference type="ARBA" id="ARBA00004498"/>
    </source>
</evidence>
<name>A0A3P9D756_9CICH</name>
<evidence type="ECO:0000256" key="4">
    <source>
        <dbReference type="ARBA" id="ARBA00022729"/>
    </source>
</evidence>
<keyword evidence="2" id="KW-0964">Secreted</keyword>